<dbReference type="Gene3D" id="1.10.150.130">
    <property type="match status" value="1"/>
</dbReference>
<dbReference type="Gene3D" id="1.10.443.10">
    <property type="entry name" value="Intergrase catalytic core"/>
    <property type="match status" value="1"/>
</dbReference>
<dbReference type="EMBL" id="BK032600">
    <property type="protein sequence ID" value="DAF50678.1"/>
    <property type="molecule type" value="Genomic_DNA"/>
</dbReference>
<evidence type="ECO:0000256" key="7">
    <source>
        <dbReference type="ARBA" id="ARBA00023172"/>
    </source>
</evidence>
<evidence type="ECO:0000256" key="3">
    <source>
        <dbReference type="ARBA" id="ARBA00022679"/>
    </source>
</evidence>
<dbReference type="GO" id="GO:0016740">
    <property type="term" value="F:transferase activity"/>
    <property type="evidence" value="ECO:0007669"/>
    <property type="project" value="UniProtKB-KW"/>
</dbReference>
<dbReference type="Pfam" id="PF13102">
    <property type="entry name" value="Phage_int_SAM_5"/>
    <property type="match status" value="1"/>
</dbReference>
<dbReference type="GO" id="GO:0016787">
    <property type="term" value="F:hydrolase activity"/>
    <property type="evidence" value="ECO:0007669"/>
    <property type="project" value="UniProtKB-KW"/>
</dbReference>
<dbReference type="PANTHER" id="PTHR30349">
    <property type="entry name" value="PHAGE INTEGRASE-RELATED"/>
    <property type="match status" value="1"/>
</dbReference>
<protein>
    <recommendedName>
        <fullName evidence="2">Integrase</fullName>
    </recommendedName>
</protein>
<dbReference type="InterPro" id="IPR025269">
    <property type="entry name" value="SAM-like_dom"/>
</dbReference>
<accession>A0A8S5SI84</accession>
<dbReference type="InterPro" id="IPR035386">
    <property type="entry name" value="Arm-DNA-bind_5"/>
</dbReference>
<dbReference type="InterPro" id="IPR050090">
    <property type="entry name" value="Tyrosine_recombinase_XerCD"/>
</dbReference>
<dbReference type="PROSITE" id="PS51898">
    <property type="entry name" value="TYR_RECOMBINASE"/>
    <property type="match status" value="1"/>
</dbReference>
<dbReference type="Pfam" id="PF17293">
    <property type="entry name" value="Arm-DNA-bind_5"/>
    <property type="match status" value="1"/>
</dbReference>
<dbReference type="CDD" id="cd01185">
    <property type="entry name" value="INTN1_C_like"/>
    <property type="match status" value="1"/>
</dbReference>
<dbReference type="InterPro" id="IPR002104">
    <property type="entry name" value="Integrase_catalytic"/>
</dbReference>
<dbReference type="SUPFAM" id="SSF56349">
    <property type="entry name" value="DNA breaking-rejoining enzymes"/>
    <property type="match status" value="1"/>
</dbReference>
<evidence type="ECO:0000256" key="6">
    <source>
        <dbReference type="ARBA" id="ARBA00023125"/>
    </source>
</evidence>
<dbReference type="PANTHER" id="PTHR30349:SF64">
    <property type="entry name" value="PROPHAGE INTEGRASE INTD-RELATED"/>
    <property type="match status" value="1"/>
</dbReference>
<evidence type="ECO:0000313" key="11">
    <source>
        <dbReference type="EMBL" id="DAF50678.1"/>
    </source>
</evidence>
<dbReference type="GO" id="GO:0006310">
    <property type="term" value="P:DNA recombination"/>
    <property type="evidence" value="ECO:0007669"/>
    <property type="project" value="UniProtKB-KW"/>
</dbReference>
<evidence type="ECO:0000256" key="1">
    <source>
        <dbReference type="ARBA" id="ARBA00008857"/>
    </source>
</evidence>
<feature type="domain" description="Tyr recombinase" evidence="10">
    <location>
        <begin position="227"/>
        <end position="403"/>
    </location>
</feature>
<evidence type="ECO:0000256" key="2">
    <source>
        <dbReference type="ARBA" id="ARBA00016082"/>
    </source>
</evidence>
<reference evidence="11" key="1">
    <citation type="journal article" date="2021" name="Proc. Natl. Acad. Sci. U.S.A.">
        <title>A Catalog of Tens of Thousands of Viruses from Human Metagenomes Reveals Hidden Associations with Chronic Diseases.</title>
        <authorList>
            <person name="Tisza M.J."/>
            <person name="Buck C.B."/>
        </authorList>
    </citation>
    <scope>NUCLEOTIDE SEQUENCE</scope>
    <source>
        <strain evidence="11">Ct04y17</strain>
    </source>
</reference>
<proteinExistence type="inferred from homology"/>
<keyword evidence="5" id="KW-0229">DNA integration</keyword>
<feature type="region of interest" description="Disordered" evidence="9">
    <location>
        <begin position="409"/>
        <end position="431"/>
    </location>
</feature>
<keyword evidence="7" id="KW-0233">DNA recombination</keyword>
<comment type="similarity">
    <text evidence="1">Belongs to the 'phage' integrase family.</text>
</comment>
<dbReference type="GO" id="GO:0015074">
    <property type="term" value="P:DNA integration"/>
    <property type="evidence" value="ECO:0007669"/>
    <property type="project" value="UniProtKB-KW"/>
</dbReference>
<keyword evidence="8" id="KW-1160">Virus entry into host cell</keyword>
<evidence type="ECO:0000256" key="5">
    <source>
        <dbReference type="ARBA" id="ARBA00022908"/>
    </source>
</evidence>
<dbReference type="Pfam" id="PF00589">
    <property type="entry name" value="Phage_integrase"/>
    <property type="match status" value="1"/>
</dbReference>
<dbReference type="GO" id="GO:0075713">
    <property type="term" value="P:establishment of integrated proviral latency"/>
    <property type="evidence" value="ECO:0007669"/>
    <property type="project" value="UniProtKB-KW"/>
</dbReference>
<sequence>MVYFVNTEDFFNFKNKKLNMLEKIRYRLVYNRQNKLNRQGTALVQIEAYLNQRKVYFKTNVYLKPECWSKDGAQVINHPQSNELNAMLYEKILELQAIELSYWKRGLESNLSTLKEAVKKGIKPVVSFLKFAIQAIENSDRKPGTKDNMLGTVATLKEFRNVIEFTDINYTFLKEFDAFLRNKGLKVNTVGKHMRILRTLVNEAINEGYILQEAYPFRKFKIKKEKKEHNFLMPADLEKLENLELPDRKNNSRHILDAFLFCCYCGLRFSDFKQLTYKNLVTVDGKEWLVMNSIKTGVKLNIPLYLLFNGKALGIMRKYDSIEQLAALGCNSDTNRTLQKLGRMAHIGKKFTYHTSRHTCATLLVHQGVPITTVQKLLGHTSVKTTEIYSEVFDETIIKDLTRANQKYSKSRNVKQNQIKSQKSPEKYLRQ</sequence>
<evidence type="ECO:0000256" key="9">
    <source>
        <dbReference type="SAM" id="MobiDB-lite"/>
    </source>
</evidence>
<evidence type="ECO:0000256" key="8">
    <source>
        <dbReference type="ARBA" id="ARBA00023195"/>
    </source>
</evidence>
<keyword evidence="6" id="KW-0238">DNA-binding</keyword>
<dbReference type="GO" id="GO:0044826">
    <property type="term" value="P:viral genome integration into host DNA"/>
    <property type="evidence" value="ECO:0007669"/>
    <property type="project" value="UniProtKB-KW"/>
</dbReference>
<evidence type="ECO:0000259" key="10">
    <source>
        <dbReference type="PROSITE" id="PS51898"/>
    </source>
</evidence>
<name>A0A8S5SI84_9CAUD</name>
<keyword evidence="3" id="KW-0808">Transferase</keyword>
<keyword evidence="4" id="KW-0378">Hydrolase</keyword>
<keyword evidence="8" id="KW-1179">Viral genome integration</keyword>
<dbReference type="InterPro" id="IPR010998">
    <property type="entry name" value="Integrase_recombinase_N"/>
</dbReference>
<evidence type="ECO:0000256" key="4">
    <source>
        <dbReference type="ARBA" id="ARBA00022801"/>
    </source>
</evidence>
<dbReference type="InterPro" id="IPR011010">
    <property type="entry name" value="DNA_brk_join_enz"/>
</dbReference>
<dbReference type="InterPro" id="IPR013762">
    <property type="entry name" value="Integrase-like_cat_sf"/>
</dbReference>
<organism evidence="11">
    <name type="scientific">Myoviridae sp. ct04y17</name>
    <dbReference type="NCBI Taxonomy" id="2827652"/>
    <lineage>
        <taxon>Viruses</taxon>
        <taxon>Duplodnaviria</taxon>
        <taxon>Heunggongvirae</taxon>
        <taxon>Uroviricota</taxon>
        <taxon>Caudoviricetes</taxon>
    </lineage>
</organism>
<dbReference type="GO" id="GO:0003677">
    <property type="term" value="F:DNA binding"/>
    <property type="evidence" value="ECO:0007669"/>
    <property type="project" value="UniProtKB-KW"/>
</dbReference>